<name>A0A7V8VGA6_9BACT</name>
<reference evidence="3 4" key="1">
    <citation type="submission" date="2020-07" db="EMBL/GenBank/DDBJ databases">
        <title>Thermogemmata thermophila gen. nov., sp. nov., a novel moderate thermophilic planctomycete from a Kamchatka hot spring.</title>
        <authorList>
            <person name="Elcheninov A.G."/>
            <person name="Podosokorskaya O.A."/>
            <person name="Kovaleva O.L."/>
            <person name="Novikov A."/>
            <person name="Bonch-Osmolovskaya E.A."/>
            <person name="Toshchakov S.V."/>
            <person name="Kublanov I.V."/>
        </authorList>
    </citation>
    <scope>NUCLEOTIDE SEQUENCE [LARGE SCALE GENOMIC DNA]</scope>
    <source>
        <strain evidence="3 4">2918</strain>
    </source>
</reference>
<gene>
    <name evidence="3" type="ORF">H0921_14755</name>
</gene>
<organism evidence="3 4">
    <name type="scientific">Thermogemmata fonticola</name>
    <dbReference type="NCBI Taxonomy" id="2755323"/>
    <lineage>
        <taxon>Bacteria</taxon>
        <taxon>Pseudomonadati</taxon>
        <taxon>Planctomycetota</taxon>
        <taxon>Planctomycetia</taxon>
        <taxon>Gemmatales</taxon>
        <taxon>Gemmataceae</taxon>
        <taxon>Thermogemmata</taxon>
    </lineage>
</organism>
<dbReference type="AlphaFoldDB" id="A0A7V8VGA6"/>
<keyword evidence="1" id="KW-1133">Transmembrane helix</keyword>
<proteinExistence type="predicted"/>
<dbReference type="PANTHER" id="PTHR30093">
    <property type="entry name" value="GENERAL SECRETION PATHWAY PROTEIN G"/>
    <property type="match status" value="1"/>
</dbReference>
<dbReference type="Gene3D" id="3.30.700.10">
    <property type="entry name" value="Glycoprotein, Type 4 Pilin"/>
    <property type="match status" value="1"/>
</dbReference>
<evidence type="ECO:0000313" key="3">
    <source>
        <dbReference type="EMBL" id="MBA2227416.1"/>
    </source>
</evidence>
<evidence type="ECO:0000259" key="2">
    <source>
        <dbReference type="Pfam" id="PF07596"/>
    </source>
</evidence>
<dbReference type="Proteomes" id="UP000542342">
    <property type="component" value="Unassembled WGS sequence"/>
</dbReference>
<keyword evidence="1" id="KW-0472">Membrane</keyword>
<keyword evidence="4" id="KW-1185">Reference proteome</keyword>
<feature type="transmembrane region" description="Helical" evidence="1">
    <location>
        <begin position="12"/>
        <end position="33"/>
    </location>
</feature>
<dbReference type="EMBL" id="JACEFB010000014">
    <property type="protein sequence ID" value="MBA2227416.1"/>
    <property type="molecule type" value="Genomic_DNA"/>
</dbReference>
<dbReference type="Pfam" id="PF07596">
    <property type="entry name" value="SBP_bac_10"/>
    <property type="match status" value="1"/>
</dbReference>
<dbReference type="InterPro" id="IPR012902">
    <property type="entry name" value="N_methyl_site"/>
</dbReference>
<dbReference type="InterPro" id="IPR045584">
    <property type="entry name" value="Pilin-like"/>
</dbReference>
<dbReference type="InterPro" id="IPR027558">
    <property type="entry name" value="Pre_pil_HX9DG_C"/>
</dbReference>
<sequence>MIRRFCRYGFTLIELLVVIAIIAILVGLLLPAVQKVRAAAARVACLNNLKQIGIALHHFHDANGVFPASGWTMPGPGNPEGKYVGWRVLTLAYIEQENARQLYDFRLNWWEGSNLDVASITLRTYLCPATADRTEVTSAIAKPPRPALSFPRPLGPTDYEAIMGVQPSSINPHLGSAVYNSANRFAVLFRNSRVRLMDITDGTSNTVMVGEAAGRPLVHRRGRAYPHLANDQGIGWVDSEGPFSLDGSSADGQQEGCGLPCFLGINGKNDNEPYSFHSGGAHFLFADGHVAFLRETLPLTTLAALCTRAAGEVVQYE</sequence>
<dbReference type="RefSeq" id="WP_194539354.1">
    <property type="nucleotide sequence ID" value="NZ_JACEFB010000014.1"/>
</dbReference>
<protein>
    <submittedName>
        <fullName evidence="3">DUF1559 domain-containing protein</fullName>
    </submittedName>
</protein>
<dbReference type="PANTHER" id="PTHR30093:SF2">
    <property type="entry name" value="TYPE II SECRETION SYSTEM PROTEIN H"/>
    <property type="match status" value="1"/>
</dbReference>
<keyword evidence="1" id="KW-0812">Transmembrane</keyword>
<feature type="domain" description="DUF1559" evidence="2">
    <location>
        <begin position="34"/>
        <end position="297"/>
    </location>
</feature>
<evidence type="ECO:0000313" key="4">
    <source>
        <dbReference type="Proteomes" id="UP000542342"/>
    </source>
</evidence>
<comment type="caution">
    <text evidence="3">The sequence shown here is derived from an EMBL/GenBank/DDBJ whole genome shotgun (WGS) entry which is preliminary data.</text>
</comment>
<dbReference type="NCBIfam" id="TIGR04294">
    <property type="entry name" value="pre_pil_HX9DG"/>
    <property type="match status" value="1"/>
</dbReference>
<dbReference type="InterPro" id="IPR011453">
    <property type="entry name" value="DUF1559"/>
</dbReference>
<evidence type="ECO:0000256" key="1">
    <source>
        <dbReference type="SAM" id="Phobius"/>
    </source>
</evidence>
<dbReference type="SUPFAM" id="SSF54523">
    <property type="entry name" value="Pili subunits"/>
    <property type="match status" value="1"/>
</dbReference>
<accession>A0A7V8VGA6</accession>
<dbReference type="NCBIfam" id="TIGR02532">
    <property type="entry name" value="IV_pilin_GFxxxE"/>
    <property type="match status" value="1"/>
</dbReference>
<dbReference type="Pfam" id="PF07963">
    <property type="entry name" value="N_methyl"/>
    <property type="match status" value="1"/>
</dbReference>